<organism evidence="1 2">
    <name type="scientific">Macrostomum lignano</name>
    <dbReference type="NCBI Taxonomy" id="282301"/>
    <lineage>
        <taxon>Eukaryota</taxon>
        <taxon>Metazoa</taxon>
        <taxon>Spiralia</taxon>
        <taxon>Lophotrochozoa</taxon>
        <taxon>Platyhelminthes</taxon>
        <taxon>Rhabditophora</taxon>
        <taxon>Macrostomorpha</taxon>
        <taxon>Macrostomida</taxon>
        <taxon>Macrostomidae</taxon>
        <taxon>Macrostomum</taxon>
    </lineage>
</organism>
<protein>
    <submittedName>
        <fullName evidence="2">Pectate lyase</fullName>
    </submittedName>
</protein>
<reference evidence="2" key="1">
    <citation type="submission" date="2016-11" db="UniProtKB">
        <authorList>
            <consortium name="WormBaseParasite"/>
        </authorList>
    </citation>
    <scope>IDENTIFICATION</scope>
</reference>
<dbReference type="WBParaSite" id="maker-uti_cns_0003338-snap-gene-0.6-mRNA-1">
    <property type="protein sequence ID" value="maker-uti_cns_0003338-snap-gene-0.6-mRNA-1"/>
    <property type="gene ID" value="maker-uti_cns_0003338-snap-gene-0.6"/>
</dbReference>
<dbReference type="AlphaFoldDB" id="A0A1I8GX73"/>
<keyword evidence="1" id="KW-1185">Reference proteome</keyword>
<evidence type="ECO:0000313" key="2">
    <source>
        <dbReference type="WBParaSite" id="maker-uti_cns_0003338-snap-gene-0.6-mRNA-1"/>
    </source>
</evidence>
<dbReference type="OrthoDB" id="3219649at2759"/>
<sequence length="207" mass="22439">MIVANSAFGLLLGVLCFTATAHSKAVVRSTFIGKSFDVFRGDRTSLALINLVQPRTMKSSLIGTALHTAPGCIPGTKLSHKVAWAMCSAARIGIRSSTGHIGCRDVGCTSLEKVRCSTVIDIIAFRKTCGCQSVVITGGTEKGHKSGNYSHYNGYKLDIALNPCISSYIQAKFRYSGKRSDGAKLYTDGRENVYALESNHWDIVYYK</sequence>
<proteinExistence type="predicted"/>
<name>A0A1I8GX73_9PLAT</name>
<evidence type="ECO:0000313" key="1">
    <source>
        <dbReference type="Proteomes" id="UP000095280"/>
    </source>
</evidence>
<dbReference type="Proteomes" id="UP000095280">
    <property type="component" value="Unplaced"/>
</dbReference>
<accession>A0A1I8GX73</accession>